<evidence type="ECO:0000313" key="2">
    <source>
        <dbReference type="Proteomes" id="UP000242188"/>
    </source>
</evidence>
<accession>A0A210PEM6</accession>
<protein>
    <submittedName>
        <fullName evidence="1">Uncharacterized protein</fullName>
    </submittedName>
</protein>
<sequence>MVAKSCVFIDATLRIVLPLADEYRTEKLLKECEDLIREDVGSVSETDMYIPPSKVVTYLRWVEQYNLHKVENCVVRLGSFLKTEQLEDVADYKNVSLRLQLDVSNARAKLFESLMVFDLLEAESKVKVLQIPRASCYMTEWKRIIAARVEVFLSLSTTSPEPEPSFRRFWASSSSTGHIVSLGKSRTTRIMPPVAATFACISLCDRLNLSTTYTKSILKLKSLDINPERFVELWSSFYRIRTANEHAGMERHLLEMCKSI</sequence>
<comment type="caution">
    <text evidence="1">The sequence shown here is derived from an EMBL/GenBank/DDBJ whole genome shotgun (WGS) entry which is preliminary data.</text>
</comment>
<proteinExistence type="predicted"/>
<organism evidence="1 2">
    <name type="scientific">Mizuhopecten yessoensis</name>
    <name type="common">Japanese scallop</name>
    <name type="synonym">Patinopecten yessoensis</name>
    <dbReference type="NCBI Taxonomy" id="6573"/>
    <lineage>
        <taxon>Eukaryota</taxon>
        <taxon>Metazoa</taxon>
        <taxon>Spiralia</taxon>
        <taxon>Lophotrochozoa</taxon>
        <taxon>Mollusca</taxon>
        <taxon>Bivalvia</taxon>
        <taxon>Autobranchia</taxon>
        <taxon>Pteriomorphia</taxon>
        <taxon>Pectinida</taxon>
        <taxon>Pectinoidea</taxon>
        <taxon>Pectinidae</taxon>
        <taxon>Mizuhopecten</taxon>
    </lineage>
</organism>
<dbReference type="EMBL" id="NEDP02076746">
    <property type="protein sequence ID" value="OWF34935.1"/>
    <property type="molecule type" value="Genomic_DNA"/>
</dbReference>
<reference evidence="1 2" key="1">
    <citation type="journal article" date="2017" name="Nat. Ecol. Evol.">
        <title>Scallop genome provides insights into evolution of bilaterian karyotype and development.</title>
        <authorList>
            <person name="Wang S."/>
            <person name="Zhang J."/>
            <person name="Jiao W."/>
            <person name="Li J."/>
            <person name="Xun X."/>
            <person name="Sun Y."/>
            <person name="Guo X."/>
            <person name="Huan P."/>
            <person name="Dong B."/>
            <person name="Zhang L."/>
            <person name="Hu X."/>
            <person name="Sun X."/>
            <person name="Wang J."/>
            <person name="Zhao C."/>
            <person name="Wang Y."/>
            <person name="Wang D."/>
            <person name="Huang X."/>
            <person name="Wang R."/>
            <person name="Lv J."/>
            <person name="Li Y."/>
            <person name="Zhang Z."/>
            <person name="Liu B."/>
            <person name="Lu W."/>
            <person name="Hui Y."/>
            <person name="Liang J."/>
            <person name="Zhou Z."/>
            <person name="Hou R."/>
            <person name="Li X."/>
            <person name="Liu Y."/>
            <person name="Li H."/>
            <person name="Ning X."/>
            <person name="Lin Y."/>
            <person name="Zhao L."/>
            <person name="Xing Q."/>
            <person name="Dou J."/>
            <person name="Li Y."/>
            <person name="Mao J."/>
            <person name="Guo H."/>
            <person name="Dou H."/>
            <person name="Li T."/>
            <person name="Mu C."/>
            <person name="Jiang W."/>
            <person name="Fu Q."/>
            <person name="Fu X."/>
            <person name="Miao Y."/>
            <person name="Liu J."/>
            <person name="Yu Q."/>
            <person name="Li R."/>
            <person name="Liao H."/>
            <person name="Li X."/>
            <person name="Kong Y."/>
            <person name="Jiang Z."/>
            <person name="Chourrout D."/>
            <person name="Li R."/>
            <person name="Bao Z."/>
        </authorList>
    </citation>
    <scope>NUCLEOTIDE SEQUENCE [LARGE SCALE GENOMIC DNA]</scope>
    <source>
        <strain evidence="1 2">PY_sf001</strain>
    </source>
</reference>
<gene>
    <name evidence="1" type="ORF">KP79_PYT23525</name>
</gene>
<dbReference type="AlphaFoldDB" id="A0A210PEM6"/>
<dbReference type="Proteomes" id="UP000242188">
    <property type="component" value="Unassembled WGS sequence"/>
</dbReference>
<name>A0A210PEM6_MIZYE</name>
<dbReference type="STRING" id="6573.A0A210PEM6"/>
<evidence type="ECO:0000313" key="1">
    <source>
        <dbReference type="EMBL" id="OWF34935.1"/>
    </source>
</evidence>
<keyword evidence="2" id="KW-1185">Reference proteome</keyword>